<evidence type="ECO:0000313" key="6">
    <source>
        <dbReference type="EMBL" id="SNR91261.1"/>
    </source>
</evidence>
<protein>
    <recommendedName>
        <fullName evidence="8">Flavoprotein, HI0933 family</fullName>
    </recommendedName>
</protein>
<accession>A0A239A7H8</accession>
<dbReference type="PANTHER" id="PTHR42887:SF2">
    <property type="entry name" value="OS12G0638800 PROTEIN"/>
    <property type="match status" value="1"/>
</dbReference>
<dbReference type="InterPro" id="IPR057661">
    <property type="entry name" value="RsdA/BaiN/AoA(So)_Rossmann"/>
</dbReference>
<evidence type="ECO:0000256" key="1">
    <source>
        <dbReference type="ARBA" id="ARBA00001974"/>
    </source>
</evidence>
<dbReference type="InterPro" id="IPR036188">
    <property type="entry name" value="FAD/NAD-bd_sf"/>
</dbReference>
<dbReference type="RefSeq" id="WP_089281151.1">
    <property type="nucleotide sequence ID" value="NZ_FZOJ01000001.1"/>
</dbReference>
<keyword evidence="2" id="KW-0285">Flavoprotein</keyword>
<dbReference type="InterPro" id="IPR055178">
    <property type="entry name" value="RsdA/BaiN/AoA(So)-like_dom"/>
</dbReference>
<dbReference type="Pfam" id="PF22780">
    <property type="entry name" value="HI0933_like_1st"/>
    <property type="match status" value="1"/>
</dbReference>
<name>A0A239A7H8_9FIRM</name>
<evidence type="ECO:0000313" key="7">
    <source>
        <dbReference type="Proteomes" id="UP000198304"/>
    </source>
</evidence>
<dbReference type="NCBIfam" id="TIGR00275">
    <property type="entry name" value="aminoacetone oxidase family FAD-binding enzyme"/>
    <property type="match status" value="1"/>
</dbReference>
<dbReference type="EMBL" id="FZOJ01000001">
    <property type="protein sequence ID" value="SNR91261.1"/>
    <property type="molecule type" value="Genomic_DNA"/>
</dbReference>
<dbReference type="AlphaFoldDB" id="A0A239A7H8"/>
<dbReference type="PANTHER" id="PTHR42887">
    <property type="entry name" value="OS12G0638800 PROTEIN"/>
    <property type="match status" value="1"/>
</dbReference>
<dbReference type="Pfam" id="PF03486">
    <property type="entry name" value="HI0933_like"/>
    <property type="match status" value="1"/>
</dbReference>
<evidence type="ECO:0000256" key="2">
    <source>
        <dbReference type="ARBA" id="ARBA00022630"/>
    </source>
</evidence>
<dbReference type="InterPro" id="IPR023166">
    <property type="entry name" value="BaiN-like_dom_sf"/>
</dbReference>
<dbReference type="Gene3D" id="2.40.30.10">
    <property type="entry name" value="Translation factors"/>
    <property type="match status" value="1"/>
</dbReference>
<dbReference type="Gene3D" id="3.50.50.60">
    <property type="entry name" value="FAD/NAD(P)-binding domain"/>
    <property type="match status" value="1"/>
</dbReference>
<dbReference type="SUPFAM" id="SSF51905">
    <property type="entry name" value="FAD/NAD(P)-binding domain"/>
    <property type="match status" value="1"/>
</dbReference>
<evidence type="ECO:0000259" key="5">
    <source>
        <dbReference type="Pfam" id="PF22780"/>
    </source>
</evidence>
<gene>
    <name evidence="6" type="ORF">SAMN05446037_1001377</name>
</gene>
<dbReference type="OrthoDB" id="9773233at2"/>
<feature type="domain" description="RsdA/BaiN/AoA(So)-like Rossmann fold-like" evidence="4">
    <location>
        <begin position="5"/>
        <end position="406"/>
    </location>
</feature>
<sequence length="410" mass="45284">MNNKKIIVVGAGPAGIMASITAAEYSKDITIIEKNANIGQKLRITGGGRCNVTNNSSPDEIMKKVMTNSKFLYKSLHTYTSQQVIKLIEDQGCPLKVETENKVFPVSDKSSDIIEVFQNLLINRAVKIYYHCEMKDILVKENKVIGIKTKDNQDFTCDAIILATGGVSYQYTGSTGEALQICERLGHSIVPLKPSLISMVIKEKWLTELTGISLKDIVLKTKIENKSFSFNGDLLFTHYGISGPTVFELSAYLNKISLPKEGHRVFIDFLPKVPQEELKEILITSQKSNKQISSVLTDYLPKKLSVALLNDINIASDINLSQLNKKDRNRMIDTLKHFPITVEALRSVKDAIVTSGGINVKEVNPSTMESKLVKGLYFAGELLDVDALTGGYNLQIAFSTGYIAGVHSSK</sequence>
<keyword evidence="7" id="KW-1185">Reference proteome</keyword>
<organism evidence="6 7">
    <name type="scientific">Anaerovirgula multivorans</name>
    <dbReference type="NCBI Taxonomy" id="312168"/>
    <lineage>
        <taxon>Bacteria</taxon>
        <taxon>Bacillati</taxon>
        <taxon>Bacillota</taxon>
        <taxon>Clostridia</taxon>
        <taxon>Peptostreptococcales</taxon>
        <taxon>Natronincolaceae</taxon>
        <taxon>Anaerovirgula</taxon>
    </lineage>
</organism>
<evidence type="ECO:0000259" key="4">
    <source>
        <dbReference type="Pfam" id="PF03486"/>
    </source>
</evidence>
<dbReference type="Gene3D" id="1.10.8.260">
    <property type="entry name" value="HI0933 insert domain-like"/>
    <property type="match status" value="1"/>
</dbReference>
<dbReference type="Proteomes" id="UP000198304">
    <property type="component" value="Unassembled WGS sequence"/>
</dbReference>
<dbReference type="InterPro" id="IPR004792">
    <property type="entry name" value="BaiN-like"/>
</dbReference>
<feature type="domain" description="RsdA/BaiN/AoA(So)-like insert" evidence="5">
    <location>
        <begin position="193"/>
        <end position="353"/>
    </location>
</feature>
<evidence type="ECO:0008006" key="8">
    <source>
        <dbReference type="Google" id="ProtNLM"/>
    </source>
</evidence>
<reference evidence="6 7" key="1">
    <citation type="submission" date="2017-06" db="EMBL/GenBank/DDBJ databases">
        <authorList>
            <person name="Kim H.J."/>
            <person name="Triplett B.A."/>
        </authorList>
    </citation>
    <scope>NUCLEOTIDE SEQUENCE [LARGE SCALE GENOMIC DNA]</scope>
    <source>
        <strain evidence="6 7">SCA</strain>
    </source>
</reference>
<comment type="cofactor">
    <cofactor evidence="1">
        <name>FAD</name>
        <dbReference type="ChEBI" id="CHEBI:57692"/>
    </cofactor>
</comment>
<keyword evidence="3" id="KW-0274">FAD</keyword>
<proteinExistence type="predicted"/>
<dbReference type="PRINTS" id="PR00368">
    <property type="entry name" value="FADPNR"/>
</dbReference>
<dbReference type="SUPFAM" id="SSF160996">
    <property type="entry name" value="HI0933 insert domain-like"/>
    <property type="match status" value="1"/>
</dbReference>
<dbReference type="PRINTS" id="PR00411">
    <property type="entry name" value="PNDRDTASEI"/>
</dbReference>
<evidence type="ECO:0000256" key="3">
    <source>
        <dbReference type="ARBA" id="ARBA00022827"/>
    </source>
</evidence>